<name>A0A1Q9F472_SYMMI</name>
<feature type="compositionally biased region" description="Basic and acidic residues" evidence="1">
    <location>
        <begin position="875"/>
        <end position="886"/>
    </location>
</feature>
<sequence>MALDSARMTVRARRVIGPLEMLSGMALLLLVLCCRPDHQCRCRRVWNCKPCEMSILQMAGAEAQVQIGPQPLPDRSMSGPCKTEIVFKDPTYLMAGSVKPPPPRHLRPGWTQTTHAWMKAVSPAACRSRSQRDIAQGRTMRDRQARVTVPLPRGLPQRWFWLGLAWPRPEITSWACCDFSWLQMNLSRVASKAAVWERCEEGCKHRTGKLSALRLASTWKAHTGNAGVTLSGAARTSADHGVREPIRDHDRGDSCHVACHICGLLPTLLNHAAPQAGPGSQELGKHHGFYVPLPDGDRQLAVDSQRRCAKPVTYNKAAFQEAVRQPHPVQCCAAAFPPKRAEDTRISAQAGYRASARHVWRLYAQMKQARIATVGRLIQQWRRTAAFERASRALREQSRLIKRQAFQAKLQQAEEAAAAGDQRTLHGIVKSLTPAHRKLFSRLRNQDGKLLSRTEEAQALADQGRATYALFPDLPLNDTLTQALHITDAEVLAQFRAIKIGKAVPGHIAPAGMWKLCSDCLSPLFGEAFRQHFQAGGRGLLSGDLTDATMAMLPKPNKPAHLLANLRPIGLMAPTSKALAGILKQRMMEWQLPLLRDRPQYAYLPNRGTLDALFRVHKHVAEAVVLFRTSRVTRFGAYKGCRPRAFTGALSLSLDLSRAFDLTNRPRLFQALRDYQVPQAVIDVAHRLHFGSRFHYKAGSCRSSFVPTNGLKQGCKVAPSLWVWYTLALMDALDKQLPEGWVRNILTLFADDCWASWLLYSVEDLRRALRELTILLSTLEHFQMQINYGKTAVLLKFEAGDQSIEALARHLEAQTAPDITTDLHMLNHVRQAEQRLANMLRHQAERRDPPYTAEIFRFCLPQVGEARGAQTKADPPSKRPRQDTQNRRGQRRPFAPSLPSALVGQTDAIQTMARMLMRQEEIIAELRMDKTLMLYFREEDDVSVLPGLYQVAKEWGKQQEEGTSQTTSPIRTLLLACLIQQLRDRVHYMTAGPEGITRLQAAGWMNTDRNWTKQRWCHQAKKLVQHPEAGVMSNQDLIAKLDFLLKNLKGEVIHKFHSTKRLQALEDEQATTAAFFLSVSLRGTVATQVHETFVQLIGVSALQLVGLSMKRATLRRPQMAQQVARIAYGEGKRASHYTVMVRASLGMEFTDPIVYTEREKSLSRQLYLLEIWIKQLVKDHDVLQERMDTLDRRMSYILLRLPMGITAGGRNKVAPDRLPIALDTLDD</sequence>
<feature type="region of interest" description="Disordered" evidence="1">
    <location>
        <begin position="866"/>
        <end position="903"/>
    </location>
</feature>
<dbReference type="Pfam" id="PF00078">
    <property type="entry name" value="RVT_1"/>
    <property type="match status" value="1"/>
</dbReference>
<dbReference type="PANTHER" id="PTHR19446">
    <property type="entry name" value="REVERSE TRANSCRIPTASES"/>
    <property type="match status" value="1"/>
</dbReference>
<dbReference type="AlphaFoldDB" id="A0A1Q9F472"/>
<evidence type="ECO:0000313" key="4">
    <source>
        <dbReference type="Proteomes" id="UP000186817"/>
    </source>
</evidence>
<keyword evidence="4" id="KW-1185">Reference proteome</keyword>
<protein>
    <submittedName>
        <fullName evidence="3">LINE-1 retrotransposable element ORF2 protein</fullName>
    </submittedName>
</protein>
<evidence type="ECO:0000313" key="3">
    <source>
        <dbReference type="EMBL" id="OLQ14442.1"/>
    </source>
</evidence>
<dbReference type="InterPro" id="IPR000477">
    <property type="entry name" value="RT_dom"/>
</dbReference>
<gene>
    <name evidence="3" type="primary">Pol</name>
    <name evidence="3" type="ORF">AK812_SmicGene1384</name>
</gene>
<keyword evidence="2" id="KW-0732">Signal</keyword>
<organism evidence="3 4">
    <name type="scientific">Symbiodinium microadriaticum</name>
    <name type="common">Dinoflagellate</name>
    <name type="synonym">Zooxanthella microadriatica</name>
    <dbReference type="NCBI Taxonomy" id="2951"/>
    <lineage>
        <taxon>Eukaryota</taxon>
        <taxon>Sar</taxon>
        <taxon>Alveolata</taxon>
        <taxon>Dinophyceae</taxon>
        <taxon>Suessiales</taxon>
        <taxon>Symbiodiniaceae</taxon>
        <taxon>Symbiodinium</taxon>
    </lineage>
</organism>
<comment type="caution">
    <text evidence="3">The sequence shown here is derived from an EMBL/GenBank/DDBJ whole genome shotgun (WGS) entry which is preliminary data.</text>
</comment>
<accession>A0A1Q9F472</accession>
<reference evidence="3 4" key="1">
    <citation type="submission" date="2016-02" db="EMBL/GenBank/DDBJ databases">
        <title>Genome analysis of coral dinoflagellate symbionts highlights evolutionary adaptations to a symbiotic lifestyle.</title>
        <authorList>
            <person name="Aranda M."/>
            <person name="Li Y."/>
            <person name="Liew Y.J."/>
            <person name="Baumgarten S."/>
            <person name="Simakov O."/>
            <person name="Wilson M."/>
            <person name="Piel J."/>
            <person name="Ashoor H."/>
            <person name="Bougouffa S."/>
            <person name="Bajic V.B."/>
            <person name="Ryu T."/>
            <person name="Ravasi T."/>
            <person name="Bayer T."/>
            <person name="Micklem G."/>
            <person name="Kim H."/>
            <person name="Bhak J."/>
            <person name="Lajeunesse T.C."/>
            <person name="Voolstra C.R."/>
        </authorList>
    </citation>
    <scope>NUCLEOTIDE SEQUENCE [LARGE SCALE GENOMIC DNA]</scope>
    <source>
        <strain evidence="3 4">CCMP2467</strain>
    </source>
</reference>
<dbReference type="EMBL" id="LSRX01000015">
    <property type="protein sequence ID" value="OLQ14442.1"/>
    <property type="molecule type" value="Genomic_DNA"/>
</dbReference>
<dbReference type="OrthoDB" id="417870at2759"/>
<proteinExistence type="predicted"/>
<feature type="signal peptide" evidence="2">
    <location>
        <begin position="1"/>
        <end position="33"/>
    </location>
</feature>
<dbReference type="Proteomes" id="UP000186817">
    <property type="component" value="Unassembled WGS sequence"/>
</dbReference>
<feature type="chain" id="PRO_5043489812" evidence="2">
    <location>
        <begin position="34"/>
        <end position="1227"/>
    </location>
</feature>
<evidence type="ECO:0000256" key="2">
    <source>
        <dbReference type="SAM" id="SignalP"/>
    </source>
</evidence>
<dbReference type="PROSITE" id="PS50878">
    <property type="entry name" value="RT_POL"/>
    <property type="match status" value="1"/>
</dbReference>
<evidence type="ECO:0000256" key="1">
    <source>
        <dbReference type="SAM" id="MobiDB-lite"/>
    </source>
</evidence>